<evidence type="ECO:0000256" key="11">
    <source>
        <dbReference type="HAMAP-Rule" id="MF_00278"/>
    </source>
</evidence>
<dbReference type="GO" id="GO:0000105">
    <property type="term" value="P:L-histidine biosynthetic process"/>
    <property type="evidence" value="ECO:0007669"/>
    <property type="project" value="UniProtKB-UniRule"/>
</dbReference>
<keyword evidence="7 11" id="KW-0456">Lyase</keyword>
<dbReference type="EC" id="3.5.1.2" evidence="11"/>
<comment type="subunit">
    <text evidence="2 11">Heterodimer of HisH and HisF.</text>
</comment>
<dbReference type="Gene3D" id="3.40.50.880">
    <property type="match status" value="1"/>
</dbReference>
<evidence type="ECO:0000256" key="5">
    <source>
        <dbReference type="ARBA" id="ARBA00022962"/>
    </source>
</evidence>
<evidence type="ECO:0000256" key="6">
    <source>
        <dbReference type="ARBA" id="ARBA00023102"/>
    </source>
</evidence>
<feature type="active site" evidence="11 12">
    <location>
        <position position="184"/>
    </location>
</feature>
<evidence type="ECO:0000256" key="10">
    <source>
        <dbReference type="ARBA" id="ARBA00049534"/>
    </source>
</evidence>
<feature type="active site" description="Nucleophile" evidence="11 12">
    <location>
        <position position="82"/>
    </location>
</feature>
<dbReference type="PANTHER" id="PTHR42701">
    <property type="entry name" value="IMIDAZOLE GLYCEROL PHOSPHATE SYNTHASE SUBUNIT HISH"/>
    <property type="match status" value="1"/>
</dbReference>
<organism evidence="14 15">
    <name type="scientific">Tessaracoccus flavescens</name>
    <dbReference type="NCBI Taxonomy" id="399497"/>
    <lineage>
        <taxon>Bacteria</taxon>
        <taxon>Bacillati</taxon>
        <taxon>Actinomycetota</taxon>
        <taxon>Actinomycetes</taxon>
        <taxon>Propionibacteriales</taxon>
        <taxon>Propionibacteriaceae</taxon>
        <taxon>Tessaracoccus</taxon>
    </lineage>
</organism>
<dbReference type="EC" id="4.3.2.10" evidence="11"/>
<evidence type="ECO:0000256" key="12">
    <source>
        <dbReference type="PIRSR" id="PIRSR000495-1"/>
    </source>
</evidence>
<comment type="pathway">
    <text evidence="1 11">Amino-acid biosynthesis; L-histidine biosynthesis; L-histidine from 5-phospho-alpha-D-ribose 1-diphosphate: step 5/9.</text>
</comment>
<evidence type="ECO:0000313" key="14">
    <source>
        <dbReference type="EMBL" id="HJE50733.1"/>
    </source>
</evidence>
<reference evidence="14" key="2">
    <citation type="submission" date="2021-09" db="EMBL/GenBank/DDBJ databases">
        <authorList>
            <person name="Gilroy R."/>
        </authorList>
    </citation>
    <scope>NUCLEOTIDE SEQUENCE</scope>
    <source>
        <strain evidence="14">ChiGjej3B3-7470</strain>
    </source>
</reference>
<dbReference type="AlphaFoldDB" id="A0A921ELU0"/>
<evidence type="ECO:0000256" key="2">
    <source>
        <dbReference type="ARBA" id="ARBA00011152"/>
    </source>
</evidence>
<keyword evidence="6 11" id="KW-0368">Histidine biosynthesis</keyword>
<dbReference type="NCBIfam" id="TIGR01855">
    <property type="entry name" value="IMP_synth_hisH"/>
    <property type="match status" value="1"/>
</dbReference>
<comment type="function">
    <text evidence="8 11">IGPS catalyzes the conversion of PRFAR and glutamine to IGP, AICAR and glutamate. The HisH subunit catalyzes the hydrolysis of glutamine to glutamate and ammonia as part of the synthesis of IGP and AICAR. The resulting ammonia molecule is channeled to the active site of HisF.</text>
</comment>
<gene>
    <name evidence="11 14" type="primary">hisH</name>
    <name evidence="14" type="ORF">K8V15_01915</name>
</gene>
<accession>A0A921ELU0</accession>
<evidence type="ECO:0000256" key="7">
    <source>
        <dbReference type="ARBA" id="ARBA00023239"/>
    </source>
</evidence>
<evidence type="ECO:0000256" key="4">
    <source>
        <dbReference type="ARBA" id="ARBA00022801"/>
    </source>
</evidence>
<reference evidence="14" key="1">
    <citation type="journal article" date="2021" name="PeerJ">
        <title>Extensive microbial diversity within the chicken gut microbiome revealed by metagenomics and culture.</title>
        <authorList>
            <person name="Gilroy R."/>
            <person name="Ravi A."/>
            <person name="Getino M."/>
            <person name="Pursley I."/>
            <person name="Horton D.L."/>
            <person name="Alikhan N.F."/>
            <person name="Baker D."/>
            <person name="Gharbi K."/>
            <person name="Hall N."/>
            <person name="Watson M."/>
            <person name="Adriaenssens E.M."/>
            <person name="Foster-Nyarko E."/>
            <person name="Jarju S."/>
            <person name="Secka A."/>
            <person name="Antonio M."/>
            <person name="Oren A."/>
            <person name="Chaudhuri R.R."/>
            <person name="La Ragione R."/>
            <person name="Hildebrand F."/>
            <person name="Pallen M.J."/>
        </authorList>
    </citation>
    <scope>NUCLEOTIDE SEQUENCE</scope>
    <source>
        <strain evidence="14">ChiGjej3B3-7470</strain>
    </source>
</reference>
<dbReference type="CDD" id="cd01748">
    <property type="entry name" value="GATase1_IGP_Synthase"/>
    <property type="match status" value="1"/>
</dbReference>
<comment type="caution">
    <text evidence="14">The sequence shown here is derived from an EMBL/GenBank/DDBJ whole genome shotgun (WGS) entry which is preliminary data.</text>
</comment>
<dbReference type="PANTHER" id="PTHR42701:SF1">
    <property type="entry name" value="IMIDAZOLE GLYCEROL PHOSPHATE SYNTHASE SUBUNIT HISH"/>
    <property type="match status" value="1"/>
</dbReference>
<dbReference type="PIRSF" id="PIRSF000495">
    <property type="entry name" value="Amidotransf_hisH"/>
    <property type="match status" value="1"/>
</dbReference>
<evidence type="ECO:0000259" key="13">
    <source>
        <dbReference type="Pfam" id="PF00117"/>
    </source>
</evidence>
<dbReference type="PROSITE" id="PS51273">
    <property type="entry name" value="GATASE_TYPE_1"/>
    <property type="match status" value="1"/>
</dbReference>
<dbReference type="GO" id="GO:0000107">
    <property type="term" value="F:imidazoleglycerol-phosphate synthase activity"/>
    <property type="evidence" value="ECO:0007669"/>
    <property type="project" value="UniProtKB-UniRule"/>
</dbReference>
<dbReference type="InterPro" id="IPR029062">
    <property type="entry name" value="Class_I_gatase-like"/>
</dbReference>
<keyword evidence="11" id="KW-0963">Cytoplasm</keyword>
<evidence type="ECO:0000256" key="9">
    <source>
        <dbReference type="ARBA" id="ARBA00047838"/>
    </source>
</evidence>
<evidence type="ECO:0000256" key="8">
    <source>
        <dbReference type="ARBA" id="ARBA00025299"/>
    </source>
</evidence>
<dbReference type="GO" id="GO:0004359">
    <property type="term" value="F:glutaminase activity"/>
    <property type="evidence" value="ECO:0007669"/>
    <property type="project" value="UniProtKB-EC"/>
</dbReference>
<protein>
    <recommendedName>
        <fullName evidence="11">Imidazole glycerol phosphate synthase subunit HisH</fullName>
        <ecNumber evidence="11">4.3.2.10</ecNumber>
    </recommendedName>
    <alternativeName>
        <fullName evidence="11">IGP synthase glutaminase subunit</fullName>
        <ecNumber evidence="11">3.5.1.2</ecNumber>
    </alternativeName>
    <alternativeName>
        <fullName evidence="11">IGP synthase subunit HisH</fullName>
    </alternativeName>
    <alternativeName>
        <fullName evidence="11">ImGP synthase subunit HisH</fullName>
        <shortName evidence="11">IGPS subunit HisH</shortName>
    </alternativeName>
</protein>
<evidence type="ECO:0000256" key="1">
    <source>
        <dbReference type="ARBA" id="ARBA00005091"/>
    </source>
</evidence>
<evidence type="ECO:0000256" key="3">
    <source>
        <dbReference type="ARBA" id="ARBA00022605"/>
    </source>
</evidence>
<dbReference type="EMBL" id="DYZF01000046">
    <property type="protein sequence ID" value="HJE50733.1"/>
    <property type="molecule type" value="Genomic_DNA"/>
</dbReference>
<keyword evidence="5 11" id="KW-0315">Glutamine amidotransferase</keyword>
<dbReference type="SUPFAM" id="SSF52317">
    <property type="entry name" value="Class I glutamine amidotransferase-like"/>
    <property type="match status" value="1"/>
</dbReference>
<dbReference type="Pfam" id="PF00117">
    <property type="entry name" value="GATase"/>
    <property type="match status" value="1"/>
</dbReference>
<sequence>MNRRVGLLDYGSGNLHSAARAFSDAGADVLVTADHAALLDADALVVPGVGAFAACMDGLRAVGGDQLINEWVAARRPLFGICVGHQVLFERGSEHGVVVDGVGIYPGDVSVLQAHRLPHMGWNLVDPPAGSRLFHGLGEERFYFVHSYAAHEAPQGAAVTTATHEGVTFVAAVENGSTVSTQFHPEKSGAAGARLIRNWLGSL</sequence>
<proteinExistence type="inferred from homology"/>
<dbReference type="GO" id="GO:0016829">
    <property type="term" value="F:lyase activity"/>
    <property type="evidence" value="ECO:0007669"/>
    <property type="project" value="UniProtKB-KW"/>
</dbReference>
<comment type="catalytic activity">
    <reaction evidence="9 11">
        <text>5-[(5-phospho-1-deoxy-D-ribulos-1-ylimino)methylamino]-1-(5-phospho-beta-D-ribosyl)imidazole-4-carboxamide + L-glutamine = D-erythro-1-(imidazol-4-yl)glycerol 3-phosphate + 5-amino-1-(5-phospho-beta-D-ribosyl)imidazole-4-carboxamide + L-glutamate + H(+)</text>
        <dbReference type="Rhea" id="RHEA:24793"/>
        <dbReference type="ChEBI" id="CHEBI:15378"/>
        <dbReference type="ChEBI" id="CHEBI:29985"/>
        <dbReference type="ChEBI" id="CHEBI:58278"/>
        <dbReference type="ChEBI" id="CHEBI:58359"/>
        <dbReference type="ChEBI" id="CHEBI:58475"/>
        <dbReference type="ChEBI" id="CHEBI:58525"/>
        <dbReference type="EC" id="4.3.2.10"/>
    </reaction>
</comment>
<dbReference type="InterPro" id="IPR010139">
    <property type="entry name" value="Imidazole-glycPsynth_HisH"/>
</dbReference>
<keyword evidence="3 11" id="KW-0028">Amino-acid biosynthesis</keyword>
<comment type="subcellular location">
    <subcellularLocation>
        <location evidence="11">Cytoplasm</location>
    </subcellularLocation>
</comment>
<feature type="domain" description="Glutamine amidotransferase" evidence="13">
    <location>
        <begin position="7"/>
        <end position="199"/>
    </location>
</feature>
<dbReference type="Proteomes" id="UP000712713">
    <property type="component" value="Unassembled WGS sequence"/>
</dbReference>
<name>A0A921ELU0_9ACTN</name>
<dbReference type="HAMAP" id="MF_00278">
    <property type="entry name" value="HisH"/>
    <property type="match status" value="1"/>
</dbReference>
<evidence type="ECO:0000313" key="15">
    <source>
        <dbReference type="Proteomes" id="UP000712713"/>
    </source>
</evidence>
<comment type="catalytic activity">
    <reaction evidence="10 11">
        <text>L-glutamine + H2O = L-glutamate + NH4(+)</text>
        <dbReference type="Rhea" id="RHEA:15889"/>
        <dbReference type="ChEBI" id="CHEBI:15377"/>
        <dbReference type="ChEBI" id="CHEBI:28938"/>
        <dbReference type="ChEBI" id="CHEBI:29985"/>
        <dbReference type="ChEBI" id="CHEBI:58359"/>
        <dbReference type="EC" id="3.5.1.2"/>
    </reaction>
</comment>
<keyword evidence="4 11" id="KW-0378">Hydrolase</keyword>
<dbReference type="InterPro" id="IPR017926">
    <property type="entry name" value="GATASE"/>
</dbReference>
<feature type="active site" evidence="11 12">
    <location>
        <position position="186"/>
    </location>
</feature>
<dbReference type="GO" id="GO:0005737">
    <property type="term" value="C:cytoplasm"/>
    <property type="evidence" value="ECO:0007669"/>
    <property type="project" value="UniProtKB-SubCell"/>
</dbReference>